<dbReference type="InterPro" id="IPR024370">
    <property type="entry name" value="PBP_domain"/>
</dbReference>
<name>A0A4R3UPI7_ROSSA</name>
<evidence type="ECO:0000313" key="5">
    <source>
        <dbReference type="Proteomes" id="UP000295110"/>
    </source>
</evidence>
<evidence type="ECO:0000256" key="1">
    <source>
        <dbReference type="ARBA" id="ARBA00022729"/>
    </source>
</evidence>
<accession>A0A4R3UPI7</accession>
<dbReference type="EMBL" id="SMBU01000021">
    <property type="protein sequence ID" value="TCU92651.1"/>
    <property type="molecule type" value="Genomic_DNA"/>
</dbReference>
<protein>
    <submittedName>
        <fullName evidence="4">Phosphate transport system substrate-binding protein</fullName>
    </submittedName>
</protein>
<dbReference type="SUPFAM" id="SSF53850">
    <property type="entry name" value="Periplasmic binding protein-like II"/>
    <property type="match status" value="1"/>
</dbReference>
<feature type="domain" description="PBP" evidence="3">
    <location>
        <begin position="63"/>
        <end position="324"/>
    </location>
</feature>
<proteinExistence type="predicted"/>
<dbReference type="OrthoDB" id="4008270at2"/>
<dbReference type="Pfam" id="PF12849">
    <property type="entry name" value="PBP_like_2"/>
    <property type="match status" value="1"/>
</dbReference>
<comment type="caution">
    <text evidence="4">The sequence shown here is derived from an EMBL/GenBank/DDBJ whole genome shotgun (WGS) entry which is preliminary data.</text>
</comment>
<evidence type="ECO:0000256" key="2">
    <source>
        <dbReference type="SAM" id="SignalP"/>
    </source>
</evidence>
<dbReference type="Gene3D" id="3.40.190.10">
    <property type="entry name" value="Periplasmic binding protein-like II"/>
    <property type="match status" value="2"/>
</dbReference>
<sequence length="352" mass="37967">MRPLLHGHPSRRTCLALAGAGLLPWPALAAGTGHPPYRPQAPVEGLIRIWGHGSRERSPAGALVAAWIKGFQHFHPAMRFEVTLRGDSTAIGGLYTGAADIALMERPPIAIELDGYRPIFGHDPFGVIVASGSLDHADHAPAPVVFVHRSNPLTRLSLQQLDAAIGADHRRGHPPVNTWKDLGVDGPLRDRPLEVLTYDIAGDLPQFMQQAVMGGSQKWTGRLREFGTPSTTADEGREAARRLMQALQQTPHALALATWPDRLPQARAVALSAALPAPFLLPTRATVSQRRYPLVRDLQVFVERAPGGPLQAPVREFLAYLLSAPGQQAIASDGGYFALPGQEAARIKETLA</sequence>
<dbReference type="PANTHER" id="PTHR30570:SF1">
    <property type="entry name" value="PHOSPHATE-BINDING PROTEIN PSTS"/>
    <property type="match status" value="1"/>
</dbReference>
<dbReference type="AlphaFoldDB" id="A0A4R3UPI7"/>
<organism evidence="4 5">
    <name type="scientific">Roseateles saccharophilus</name>
    <name type="common">Pseudomonas saccharophila</name>
    <dbReference type="NCBI Taxonomy" id="304"/>
    <lineage>
        <taxon>Bacteria</taxon>
        <taxon>Pseudomonadati</taxon>
        <taxon>Pseudomonadota</taxon>
        <taxon>Betaproteobacteria</taxon>
        <taxon>Burkholderiales</taxon>
        <taxon>Sphaerotilaceae</taxon>
        <taxon>Roseateles</taxon>
    </lineage>
</organism>
<dbReference type="InterPro" id="IPR050811">
    <property type="entry name" value="Phosphate_ABC_transporter"/>
</dbReference>
<dbReference type="Proteomes" id="UP000295110">
    <property type="component" value="Unassembled WGS sequence"/>
</dbReference>
<evidence type="ECO:0000259" key="3">
    <source>
        <dbReference type="Pfam" id="PF12849"/>
    </source>
</evidence>
<evidence type="ECO:0000313" key="4">
    <source>
        <dbReference type="EMBL" id="TCU92651.1"/>
    </source>
</evidence>
<gene>
    <name evidence="4" type="ORF">EV671_102124</name>
</gene>
<feature type="chain" id="PRO_5020373170" evidence="2">
    <location>
        <begin position="30"/>
        <end position="352"/>
    </location>
</feature>
<dbReference type="RefSeq" id="WP_132573738.1">
    <property type="nucleotide sequence ID" value="NZ_CBCSGL010000059.1"/>
</dbReference>
<keyword evidence="5" id="KW-1185">Reference proteome</keyword>
<reference evidence="4 5" key="1">
    <citation type="submission" date="2019-03" db="EMBL/GenBank/DDBJ databases">
        <title>Genomic Encyclopedia of Type Strains, Phase IV (KMG-IV): sequencing the most valuable type-strain genomes for metagenomic binning, comparative biology and taxonomic classification.</title>
        <authorList>
            <person name="Goeker M."/>
        </authorList>
    </citation>
    <scope>NUCLEOTIDE SEQUENCE [LARGE SCALE GENOMIC DNA]</scope>
    <source>
        <strain evidence="4 5">DSM 654</strain>
    </source>
</reference>
<dbReference type="PANTHER" id="PTHR30570">
    <property type="entry name" value="PERIPLASMIC PHOSPHATE BINDING COMPONENT OF PHOSPHATE ABC TRANSPORTER"/>
    <property type="match status" value="1"/>
</dbReference>
<feature type="signal peptide" evidence="2">
    <location>
        <begin position="1"/>
        <end position="29"/>
    </location>
</feature>
<keyword evidence="1 2" id="KW-0732">Signal</keyword>